<organism evidence="6 7">
    <name type="scientific">Guyanagaster necrorhizus</name>
    <dbReference type="NCBI Taxonomy" id="856835"/>
    <lineage>
        <taxon>Eukaryota</taxon>
        <taxon>Fungi</taxon>
        <taxon>Dikarya</taxon>
        <taxon>Basidiomycota</taxon>
        <taxon>Agaricomycotina</taxon>
        <taxon>Agaricomycetes</taxon>
        <taxon>Agaricomycetidae</taxon>
        <taxon>Agaricales</taxon>
        <taxon>Marasmiineae</taxon>
        <taxon>Physalacriaceae</taxon>
        <taxon>Guyanagaster</taxon>
    </lineage>
</organism>
<evidence type="ECO:0000256" key="4">
    <source>
        <dbReference type="ARBA" id="ARBA00022840"/>
    </source>
</evidence>
<protein>
    <submittedName>
        <fullName evidence="6">Kinase-like protein</fullName>
    </submittedName>
</protein>
<evidence type="ECO:0000256" key="2">
    <source>
        <dbReference type="ARBA" id="ARBA00022741"/>
    </source>
</evidence>
<dbReference type="PANTHER" id="PTHR44329">
    <property type="entry name" value="SERINE/THREONINE-PROTEIN KINASE TNNI3K-RELATED"/>
    <property type="match status" value="1"/>
</dbReference>
<feature type="domain" description="Protein kinase" evidence="5">
    <location>
        <begin position="98"/>
        <end position="375"/>
    </location>
</feature>
<evidence type="ECO:0000313" key="7">
    <source>
        <dbReference type="Proteomes" id="UP000812287"/>
    </source>
</evidence>
<comment type="caution">
    <text evidence="6">The sequence shown here is derived from an EMBL/GenBank/DDBJ whole genome shotgun (WGS) entry which is preliminary data.</text>
</comment>
<dbReference type="Gene3D" id="1.10.510.10">
    <property type="entry name" value="Transferase(Phosphotransferase) domain 1"/>
    <property type="match status" value="1"/>
</dbReference>
<dbReference type="PANTHER" id="PTHR44329:SF288">
    <property type="entry name" value="MITOGEN-ACTIVATED PROTEIN KINASE KINASE KINASE 20"/>
    <property type="match status" value="1"/>
</dbReference>
<dbReference type="Proteomes" id="UP000812287">
    <property type="component" value="Unassembled WGS sequence"/>
</dbReference>
<keyword evidence="3 6" id="KW-0418">Kinase</keyword>
<keyword evidence="7" id="KW-1185">Reference proteome</keyword>
<dbReference type="GO" id="GO:0004674">
    <property type="term" value="F:protein serine/threonine kinase activity"/>
    <property type="evidence" value="ECO:0007669"/>
    <property type="project" value="TreeGrafter"/>
</dbReference>
<dbReference type="InterPro" id="IPR051681">
    <property type="entry name" value="Ser/Thr_Kinases-Pseudokinases"/>
</dbReference>
<dbReference type="PROSITE" id="PS50011">
    <property type="entry name" value="PROTEIN_KINASE_DOM"/>
    <property type="match status" value="1"/>
</dbReference>
<name>A0A9P7W603_9AGAR</name>
<dbReference type="GeneID" id="66101021"/>
<sequence>MQQAADLASSVLEIASDMDALCQSAMNICCSRELSCSFASLTGHNAVQMLDLFFQLVSGRVLLDRYDLRVHQRCCRLLRELACNSNILPRNFLITSEDHEDQVFNEGGNARIYRARYNGTDVVLKVLRFWVDDFRENPGLLMKRFCQEAFLWCTAHHKNILPVLGIDQVSFSPHLSIVLPYRSHGSIMKFREQTGPEALDCERLLTEVAEGLTYLHDTGIVHGDLYGSNVLIDNEYHAQIADFGLAALSVITRSAPRSGSGIPGHKAPELLACGDVDDEDMCVSKASDVYAFACLCYEVYRGKGPFSGTAFGALLIQLEKKVRPARPMHGTLDGVISLDVPDRVWSWVEKCWAQDKHDRPTMAAVALAMRERRGV</sequence>
<dbReference type="InterPro" id="IPR000719">
    <property type="entry name" value="Prot_kinase_dom"/>
</dbReference>
<accession>A0A9P7W603</accession>
<evidence type="ECO:0000256" key="1">
    <source>
        <dbReference type="ARBA" id="ARBA00022679"/>
    </source>
</evidence>
<keyword evidence="1" id="KW-0808">Transferase</keyword>
<evidence type="ECO:0000313" key="6">
    <source>
        <dbReference type="EMBL" id="KAG7451901.1"/>
    </source>
</evidence>
<dbReference type="SUPFAM" id="SSF56112">
    <property type="entry name" value="Protein kinase-like (PK-like)"/>
    <property type="match status" value="1"/>
</dbReference>
<dbReference type="Pfam" id="PF07714">
    <property type="entry name" value="PK_Tyr_Ser-Thr"/>
    <property type="match status" value="1"/>
</dbReference>
<dbReference type="GO" id="GO:0005524">
    <property type="term" value="F:ATP binding"/>
    <property type="evidence" value="ECO:0007669"/>
    <property type="project" value="UniProtKB-KW"/>
</dbReference>
<dbReference type="RefSeq" id="XP_043045401.1">
    <property type="nucleotide sequence ID" value="XM_043178727.1"/>
</dbReference>
<proteinExistence type="predicted"/>
<dbReference type="AlphaFoldDB" id="A0A9P7W603"/>
<dbReference type="OrthoDB" id="2875619at2759"/>
<gene>
    <name evidence="6" type="ORF">BT62DRAFT_1071108</name>
</gene>
<evidence type="ECO:0000259" key="5">
    <source>
        <dbReference type="PROSITE" id="PS50011"/>
    </source>
</evidence>
<dbReference type="EMBL" id="MU250524">
    <property type="protein sequence ID" value="KAG7451901.1"/>
    <property type="molecule type" value="Genomic_DNA"/>
</dbReference>
<dbReference type="InterPro" id="IPR011009">
    <property type="entry name" value="Kinase-like_dom_sf"/>
</dbReference>
<evidence type="ECO:0000256" key="3">
    <source>
        <dbReference type="ARBA" id="ARBA00022777"/>
    </source>
</evidence>
<reference evidence="6" key="1">
    <citation type="submission" date="2020-11" db="EMBL/GenBank/DDBJ databases">
        <title>Adaptations for nitrogen fixation in a non-lichenized fungal sporocarp promotes dispersal by wood-feeding termites.</title>
        <authorList>
            <consortium name="DOE Joint Genome Institute"/>
            <person name="Koch R.A."/>
            <person name="Yoon G."/>
            <person name="Arayal U."/>
            <person name="Lail K."/>
            <person name="Amirebrahimi M."/>
            <person name="Labutti K."/>
            <person name="Lipzen A."/>
            <person name="Riley R."/>
            <person name="Barry K."/>
            <person name="Henrissat B."/>
            <person name="Grigoriev I.V."/>
            <person name="Herr J.R."/>
            <person name="Aime M.C."/>
        </authorList>
    </citation>
    <scope>NUCLEOTIDE SEQUENCE</scope>
    <source>
        <strain evidence="6">MCA 3950</strain>
    </source>
</reference>
<keyword evidence="2" id="KW-0547">Nucleotide-binding</keyword>
<keyword evidence="4" id="KW-0067">ATP-binding</keyword>
<dbReference type="InterPro" id="IPR001245">
    <property type="entry name" value="Ser-Thr/Tyr_kinase_cat_dom"/>
</dbReference>